<reference evidence="2" key="1">
    <citation type="journal article" date="2020" name="Stud. Mycol.">
        <title>101 Dothideomycetes genomes: a test case for predicting lifestyles and emergence of pathogens.</title>
        <authorList>
            <person name="Haridas S."/>
            <person name="Albert R."/>
            <person name="Binder M."/>
            <person name="Bloem J."/>
            <person name="Labutti K."/>
            <person name="Salamov A."/>
            <person name="Andreopoulos B."/>
            <person name="Baker S."/>
            <person name="Barry K."/>
            <person name="Bills G."/>
            <person name="Bluhm B."/>
            <person name="Cannon C."/>
            <person name="Castanera R."/>
            <person name="Culley D."/>
            <person name="Daum C."/>
            <person name="Ezra D."/>
            <person name="Gonzalez J."/>
            <person name="Henrissat B."/>
            <person name="Kuo A."/>
            <person name="Liang C."/>
            <person name="Lipzen A."/>
            <person name="Lutzoni F."/>
            <person name="Magnuson J."/>
            <person name="Mondo S."/>
            <person name="Nolan M."/>
            <person name="Ohm R."/>
            <person name="Pangilinan J."/>
            <person name="Park H.-J."/>
            <person name="Ramirez L."/>
            <person name="Alfaro M."/>
            <person name="Sun H."/>
            <person name="Tritt A."/>
            <person name="Yoshinaga Y."/>
            <person name="Zwiers L.-H."/>
            <person name="Turgeon B."/>
            <person name="Goodwin S."/>
            <person name="Spatafora J."/>
            <person name="Crous P."/>
            <person name="Grigoriev I."/>
        </authorList>
    </citation>
    <scope>NUCLEOTIDE SEQUENCE</scope>
    <source>
        <strain evidence="2">CBS 122368</strain>
    </source>
</reference>
<dbReference type="EMBL" id="ML987209">
    <property type="protein sequence ID" value="KAF2241986.1"/>
    <property type="molecule type" value="Genomic_DNA"/>
</dbReference>
<name>A0A6A6HV67_9PLEO</name>
<accession>A0A6A6HV67</accession>
<feature type="region of interest" description="Disordered" evidence="1">
    <location>
        <begin position="122"/>
        <end position="152"/>
    </location>
</feature>
<evidence type="ECO:0000313" key="3">
    <source>
        <dbReference type="Proteomes" id="UP000800094"/>
    </source>
</evidence>
<gene>
    <name evidence="2" type="ORF">BU26DRAFT_162862</name>
</gene>
<dbReference type="Proteomes" id="UP000800094">
    <property type="component" value="Unassembled WGS sequence"/>
</dbReference>
<dbReference type="RefSeq" id="XP_033676990.1">
    <property type="nucleotide sequence ID" value="XM_033820171.1"/>
</dbReference>
<protein>
    <submittedName>
        <fullName evidence="2">Uncharacterized protein</fullName>
    </submittedName>
</protein>
<organism evidence="2 3">
    <name type="scientific">Trematosphaeria pertusa</name>
    <dbReference type="NCBI Taxonomy" id="390896"/>
    <lineage>
        <taxon>Eukaryota</taxon>
        <taxon>Fungi</taxon>
        <taxon>Dikarya</taxon>
        <taxon>Ascomycota</taxon>
        <taxon>Pezizomycotina</taxon>
        <taxon>Dothideomycetes</taxon>
        <taxon>Pleosporomycetidae</taxon>
        <taxon>Pleosporales</taxon>
        <taxon>Massarineae</taxon>
        <taxon>Trematosphaeriaceae</taxon>
        <taxon>Trematosphaeria</taxon>
    </lineage>
</organism>
<evidence type="ECO:0000256" key="1">
    <source>
        <dbReference type="SAM" id="MobiDB-lite"/>
    </source>
</evidence>
<proteinExistence type="predicted"/>
<keyword evidence="3" id="KW-1185">Reference proteome</keyword>
<evidence type="ECO:0000313" key="2">
    <source>
        <dbReference type="EMBL" id="KAF2241986.1"/>
    </source>
</evidence>
<dbReference type="AlphaFoldDB" id="A0A6A6HV67"/>
<feature type="region of interest" description="Disordered" evidence="1">
    <location>
        <begin position="1"/>
        <end position="28"/>
    </location>
</feature>
<dbReference type="GeneID" id="54573501"/>
<sequence>MGRWKHHPSSARRMRRQRERQTGRAVEQSRVVQCNANTRSLLRHPITPRAGSLHIPEIERVRDMYVWMDVGAMSSRRRSQAATTDSHGYGYGYGYGLRWRARPCPRLCNPANLAEGSSTPCNTHDYAPRDSAQAAGAAKVQRGRVAPTAHMS</sequence>
<feature type="compositionally biased region" description="Basic residues" evidence="1">
    <location>
        <begin position="1"/>
        <end position="18"/>
    </location>
</feature>